<name>A0A6P1THP2_9FIRM</name>
<feature type="domain" description="Penicillin-binding protein transpeptidase" evidence="3">
    <location>
        <begin position="393"/>
        <end position="590"/>
    </location>
</feature>
<dbReference type="RefSeq" id="WP_161836059.1">
    <property type="nucleotide sequence ID" value="NZ_CP048000.1"/>
</dbReference>
<evidence type="ECO:0000256" key="1">
    <source>
        <dbReference type="ARBA" id="ARBA00011075"/>
    </source>
</evidence>
<evidence type="ECO:0000313" key="5">
    <source>
        <dbReference type="EMBL" id="QHQ59456.1"/>
    </source>
</evidence>
<dbReference type="CDD" id="cd07341">
    <property type="entry name" value="M56_BlaR1_MecR1_like"/>
    <property type="match status" value="1"/>
</dbReference>
<evidence type="ECO:0000259" key="4">
    <source>
        <dbReference type="Pfam" id="PF05569"/>
    </source>
</evidence>
<keyword evidence="6" id="KW-1185">Reference proteome</keyword>
<organism evidence="5 6">
    <name type="scientific">Anaerocolumna sedimenticola</name>
    <dbReference type="NCBI Taxonomy" id="2696063"/>
    <lineage>
        <taxon>Bacteria</taxon>
        <taxon>Bacillati</taxon>
        <taxon>Bacillota</taxon>
        <taxon>Clostridia</taxon>
        <taxon>Lachnospirales</taxon>
        <taxon>Lachnospiraceae</taxon>
        <taxon>Anaerocolumna</taxon>
    </lineage>
</organism>
<dbReference type="Gene3D" id="3.30.2010.10">
    <property type="entry name" value="Metalloproteases ('zincins'), catalytic domain"/>
    <property type="match status" value="1"/>
</dbReference>
<dbReference type="KEGG" id="anr:Ana3638_00460"/>
<dbReference type="Pfam" id="PF00905">
    <property type="entry name" value="Transpeptidase"/>
    <property type="match status" value="1"/>
</dbReference>
<evidence type="ECO:0000256" key="2">
    <source>
        <dbReference type="SAM" id="Phobius"/>
    </source>
</evidence>
<evidence type="ECO:0000313" key="6">
    <source>
        <dbReference type="Proteomes" id="UP000464314"/>
    </source>
</evidence>
<dbReference type="Pfam" id="PF05569">
    <property type="entry name" value="Peptidase_M56"/>
    <property type="match status" value="1"/>
</dbReference>
<proteinExistence type="inferred from homology"/>
<feature type="transmembrane region" description="Helical" evidence="2">
    <location>
        <begin position="113"/>
        <end position="134"/>
    </location>
</feature>
<dbReference type="InterPro" id="IPR012338">
    <property type="entry name" value="Beta-lactam/transpept-like"/>
</dbReference>
<dbReference type="InterPro" id="IPR052173">
    <property type="entry name" value="Beta-lactam_resp_regulator"/>
</dbReference>
<dbReference type="Proteomes" id="UP000464314">
    <property type="component" value="Chromosome"/>
</dbReference>
<gene>
    <name evidence="5" type="primary">blaR1</name>
    <name evidence="5" type="ORF">Ana3638_00460</name>
</gene>
<dbReference type="Gene3D" id="3.40.710.10">
    <property type="entry name" value="DD-peptidase/beta-lactamase superfamily"/>
    <property type="match status" value="1"/>
</dbReference>
<feature type="domain" description="Peptidase M56" evidence="4">
    <location>
        <begin position="10"/>
        <end position="310"/>
    </location>
</feature>
<dbReference type="GO" id="GO:0008658">
    <property type="term" value="F:penicillin binding"/>
    <property type="evidence" value="ECO:0007669"/>
    <property type="project" value="InterPro"/>
</dbReference>
<dbReference type="PANTHER" id="PTHR34978:SF3">
    <property type="entry name" value="SLR0241 PROTEIN"/>
    <property type="match status" value="1"/>
</dbReference>
<feature type="transmembrane region" description="Helical" evidence="2">
    <location>
        <begin position="6"/>
        <end position="26"/>
    </location>
</feature>
<dbReference type="PANTHER" id="PTHR34978">
    <property type="entry name" value="POSSIBLE SENSOR-TRANSDUCER PROTEIN BLAR"/>
    <property type="match status" value="1"/>
</dbReference>
<keyword evidence="2" id="KW-1133">Transmembrane helix</keyword>
<protein>
    <submittedName>
        <fullName evidence="5">BlaR1 family beta-lactam sensor/signal transducer</fullName>
    </submittedName>
</protein>
<keyword evidence="2" id="KW-0472">Membrane</keyword>
<dbReference type="AlphaFoldDB" id="A0A6P1THP2"/>
<accession>A0A6P1THP2</accession>
<evidence type="ECO:0000259" key="3">
    <source>
        <dbReference type="Pfam" id="PF00905"/>
    </source>
</evidence>
<comment type="similarity">
    <text evidence="1">Belongs to the peptidase M56 family.</text>
</comment>
<reference evidence="5 6" key="1">
    <citation type="submission" date="2020-01" db="EMBL/GenBank/DDBJ databases">
        <title>Genome analysis of Anaerocolumna sp. CBA3638.</title>
        <authorList>
            <person name="Kim J."/>
            <person name="Roh S.W."/>
        </authorList>
    </citation>
    <scope>NUCLEOTIDE SEQUENCE [LARGE SCALE GENOMIC DNA]</scope>
    <source>
        <strain evidence="5 6">CBA3638</strain>
    </source>
</reference>
<dbReference type="SUPFAM" id="SSF56601">
    <property type="entry name" value="beta-lactamase/transpeptidase-like"/>
    <property type="match status" value="1"/>
</dbReference>
<dbReference type="InterPro" id="IPR001460">
    <property type="entry name" value="PCN-bd_Tpept"/>
</dbReference>
<dbReference type="EMBL" id="CP048000">
    <property type="protein sequence ID" value="QHQ59456.1"/>
    <property type="molecule type" value="Genomic_DNA"/>
</dbReference>
<dbReference type="InterPro" id="IPR008756">
    <property type="entry name" value="Peptidase_M56"/>
</dbReference>
<feature type="transmembrane region" description="Helical" evidence="2">
    <location>
        <begin position="38"/>
        <end position="55"/>
    </location>
</feature>
<sequence>MLPSFGIHFIITNITISLLILAIILIKKGLKKHISIRVHYNIWFLFLIMLVIPLIPVKSTGLSHIGALLSYLDTANSQGNSPIIPEGVPTDTAAGVNWFRDLSVSVDRTSPSLFNTCLIVFWLTGCCIMLFFTIRSSLRIRKLIHSSLPVQNQRVKLLLRECKEKAEIKKDIPVLSSAFLKSPISIGIFHPKIILPIHLISDFNETEIRYILLHELQHYRHKDIPINYIMCFARIFYWYQPFVWYALKEMRNDRELACDTSVLYLLDEESYVDYGTTLIRFAGKVSCPSFPFATGLGGTKKQITKRIINITSFNPESGWLKVKSILIFAITCSIILVCTPILSINAAPDTTYGFSETNIDYEDLSSYFKQYNGSFVLYNLNSDNWTIYNESKSLKRISPDSTYKIYSALFGLENGTITPEASVLPWDKINYPYESWNKEQNLDSAIKNSVNWYFQALDQKTGKQALQKYINQINYGNENLSGGISRFWLESSLKISPVEQVELLTKFYQNDFHFKDSNIKAVKNALLISQSSGNVLYGKTGTGNIENNNVNGWFVGFIEKSGNTYFFATNIQGEDNTDGTNARNITLEILKAKQLYQTE</sequence>
<dbReference type="NCBIfam" id="NF000326">
    <property type="entry name" value="blaR1_generic"/>
    <property type="match status" value="1"/>
</dbReference>
<keyword evidence="2" id="KW-0812">Transmembrane</keyword>
<feature type="transmembrane region" description="Helical" evidence="2">
    <location>
        <begin position="325"/>
        <end position="344"/>
    </location>
</feature>